<evidence type="ECO:0000313" key="1">
    <source>
        <dbReference type="EMBL" id="JAE06601.1"/>
    </source>
</evidence>
<proteinExistence type="predicted"/>
<reference evidence="1" key="1">
    <citation type="submission" date="2014-09" db="EMBL/GenBank/DDBJ databases">
        <authorList>
            <person name="Magalhaes I.L.F."/>
            <person name="Oliveira U."/>
            <person name="Santos F.R."/>
            <person name="Vidigal T.H.D.A."/>
            <person name="Brescovit A.D."/>
            <person name="Santos A.J."/>
        </authorList>
    </citation>
    <scope>NUCLEOTIDE SEQUENCE</scope>
    <source>
        <tissue evidence="1">Shoot tissue taken approximately 20 cm above the soil surface</tissue>
    </source>
</reference>
<dbReference type="EMBL" id="GBRH01191295">
    <property type="protein sequence ID" value="JAE06601.1"/>
    <property type="molecule type" value="Transcribed_RNA"/>
</dbReference>
<dbReference type="AlphaFoldDB" id="A0A0A9F920"/>
<organism evidence="1">
    <name type="scientific">Arundo donax</name>
    <name type="common">Giant reed</name>
    <name type="synonym">Donax arundinaceus</name>
    <dbReference type="NCBI Taxonomy" id="35708"/>
    <lineage>
        <taxon>Eukaryota</taxon>
        <taxon>Viridiplantae</taxon>
        <taxon>Streptophyta</taxon>
        <taxon>Embryophyta</taxon>
        <taxon>Tracheophyta</taxon>
        <taxon>Spermatophyta</taxon>
        <taxon>Magnoliopsida</taxon>
        <taxon>Liliopsida</taxon>
        <taxon>Poales</taxon>
        <taxon>Poaceae</taxon>
        <taxon>PACMAD clade</taxon>
        <taxon>Arundinoideae</taxon>
        <taxon>Arundineae</taxon>
        <taxon>Arundo</taxon>
    </lineage>
</organism>
<reference evidence="1" key="2">
    <citation type="journal article" date="2015" name="Data Brief">
        <title>Shoot transcriptome of the giant reed, Arundo donax.</title>
        <authorList>
            <person name="Barrero R.A."/>
            <person name="Guerrero F.D."/>
            <person name="Moolhuijzen P."/>
            <person name="Goolsby J.A."/>
            <person name="Tidwell J."/>
            <person name="Bellgard S.E."/>
            <person name="Bellgard M.I."/>
        </authorList>
    </citation>
    <scope>NUCLEOTIDE SEQUENCE</scope>
    <source>
        <tissue evidence="1">Shoot tissue taken approximately 20 cm above the soil surface</tissue>
    </source>
</reference>
<protein>
    <submittedName>
        <fullName evidence="1">Uncharacterized protein</fullName>
    </submittedName>
</protein>
<accession>A0A0A9F920</accession>
<name>A0A0A9F920_ARUDO</name>
<sequence>MSSPLLVRLGLARHLLGRYIMMTG</sequence>